<reference evidence="1 2" key="1">
    <citation type="journal article" date="2015" name="Genome Biol.">
        <title>Comparative genomics of Steinernema reveals deeply conserved gene regulatory networks.</title>
        <authorList>
            <person name="Dillman A.R."/>
            <person name="Macchietto M."/>
            <person name="Porter C.F."/>
            <person name="Rogers A."/>
            <person name="Williams B."/>
            <person name="Antoshechkin I."/>
            <person name="Lee M.M."/>
            <person name="Goodwin Z."/>
            <person name="Lu X."/>
            <person name="Lewis E.E."/>
            <person name="Goodrich-Blair H."/>
            <person name="Stock S.P."/>
            <person name="Adams B.J."/>
            <person name="Sternberg P.W."/>
            <person name="Mortazavi A."/>
        </authorList>
    </citation>
    <scope>NUCLEOTIDE SEQUENCE [LARGE SCALE GENOMIC DNA]</scope>
    <source>
        <strain evidence="1 2">ALL</strain>
    </source>
</reference>
<organism evidence="1 2">
    <name type="scientific">Steinernema carpocapsae</name>
    <name type="common">Entomopathogenic nematode</name>
    <dbReference type="NCBI Taxonomy" id="34508"/>
    <lineage>
        <taxon>Eukaryota</taxon>
        <taxon>Metazoa</taxon>
        <taxon>Ecdysozoa</taxon>
        <taxon>Nematoda</taxon>
        <taxon>Chromadorea</taxon>
        <taxon>Rhabditida</taxon>
        <taxon>Tylenchina</taxon>
        <taxon>Panagrolaimomorpha</taxon>
        <taxon>Strongyloidoidea</taxon>
        <taxon>Steinernematidae</taxon>
        <taxon>Steinernema</taxon>
    </lineage>
</organism>
<evidence type="ECO:0000313" key="1">
    <source>
        <dbReference type="EMBL" id="TKR95727.1"/>
    </source>
</evidence>
<reference evidence="1 2" key="2">
    <citation type="journal article" date="2019" name="G3 (Bethesda)">
        <title>Hybrid Assembly of the Genome of the Entomopathogenic Nematode Steinernema carpocapsae Identifies the X-Chromosome.</title>
        <authorList>
            <person name="Serra L."/>
            <person name="Macchietto M."/>
            <person name="Macias-Munoz A."/>
            <person name="McGill C.J."/>
            <person name="Rodriguez I.M."/>
            <person name="Rodriguez B."/>
            <person name="Murad R."/>
            <person name="Mortazavi A."/>
        </authorList>
    </citation>
    <scope>NUCLEOTIDE SEQUENCE [LARGE SCALE GENOMIC DNA]</scope>
    <source>
        <strain evidence="1 2">ALL</strain>
    </source>
</reference>
<accession>A0A4U5PGJ4</accession>
<keyword evidence="2" id="KW-1185">Reference proteome</keyword>
<dbReference type="Proteomes" id="UP000298663">
    <property type="component" value="Unassembled WGS sequence"/>
</dbReference>
<sequence length="244" mass="28490">MTTVPYDFVNSVAHFLPARSFDPITHLECKTWSHVGHSHQHKRKSYTLAIFLHDDQVRGEFFDCDTKEFVTEEFSSWNKTIDSFTRIVSIAFFDLDTGVLSSDEISSLCHFISQMPLEFIEVINPVISSVFSKVDYLWKREVLGVTIENDFFHEEFVKFHFLENRRLQVLSVTNATYAFMKRLLRTFSIDDLYQDNGEDDEKRFEDLNELGFQDGNAKIRKFAVCKSYPLDRQFVLVAHPASEV</sequence>
<gene>
    <name evidence="1" type="ORF">L596_009855</name>
</gene>
<comment type="caution">
    <text evidence="1">The sequence shown here is derived from an EMBL/GenBank/DDBJ whole genome shotgun (WGS) entry which is preliminary data.</text>
</comment>
<evidence type="ECO:0000313" key="2">
    <source>
        <dbReference type="Proteomes" id="UP000298663"/>
    </source>
</evidence>
<dbReference type="EMBL" id="AZBU02000002">
    <property type="protein sequence ID" value="TKR95727.1"/>
    <property type="molecule type" value="Genomic_DNA"/>
</dbReference>
<proteinExistence type="predicted"/>
<dbReference type="AlphaFoldDB" id="A0A4U5PGJ4"/>
<name>A0A4U5PGJ4_STECR</name>
<protein>
    <submittedName>
        <fullName evidence="1">Uncharacterized protein</fullName>
    </submittedName>
</protein>